<dbReference type="GO" id="GO:0005506">
    <property type="term" value="F:iron ion binding"/>
    <property type="evidence" value="ECO:0007669"/>
    <property type="project" value="InterPro"/>
</dbReference>
<gene>
    <name evidence="3" type="ordered locus">Hoch_4993</name>
</gene>
<feature type="transmembrane region" description="Helical" evidence="1">
    <location>
        <begin position="109"/>
        <end position="133"/>
    </location>
</feature>
<evidence type="ECO:0000259" key="2">
    <source>
        <dbReference type="Pfam" id="PF04116"/>
    </source>
</evidence>
<reference evidence="3 4" key="1">
    <citation type="journal article" date="2010" name="Stand. Genomic Sci.">
        <title>Complete genome sequence of Haliangium ochraceum type strain (SMP-2).</title>
        <authorList>
            <consortium name="US DOE Joint Genome Institute (JGI-PGF)"/>
            <person name="Ivanova N."/>
            <person name="Daum C."/>
            <person name="Lang E."/>
            <person name="Abt B."/>
            <person name="Kopitz M."/>
            <person name="Saunders E."/>
            <person name="Lapidus A."/>
            <person name="Lucas S."/>
            <person name="Glavina Del Rio T."/>
            <person name="Nolan M."/>
            <person name="Tice H."/>
            <person name="Copeland A."/>
            <person name="Cheng J.F."/>
            <person name="Chen F."/>
            <person name="Bruce D."/>
            <person name="Goodwin L."/>
            <person name="Pitluck S."/>
            <person name="Mavromatis K."/>
            <person name="Pati A."/>
            <person name="Mikhailova N."/>
            <person name="Chen A."/>
            <person name="Palaniappan K."/>
            <person name="Land M."/>
            <person name="Hauser L."/>
            <person name="Chang Y.J."/>
            <person name="Jeffries C.D."/>
            <person name="Detter J.C."/>
            <person name="Brettin T."/>
            <person name="Rohde M."/>
            <person name="Goker M."/>
            <person name="Bristow J."/>
            <person name="Markowitz V."/>
            <person name="Eisen J.A."/>
            <person name="Hugenholtz P."/>
            <person name="Kyrpides N.C."/>
            <person name="Klenk H.P."/>
        </authorList>
    </citation>
    <scope>NUCLEOTIDE SEQUENCE [LARGE SCALE GENOMIC DNA]</scope>
    <source>
        <strain evidence="4">DSM 14365 / CIP 107738 / JCM 11303 / AJ 13395 / SMP-2</strain>
    </source>
</reference>
<dbReference type="AlphaFoldDB" id="D0LVC1"/>
<dbReference type="STRING" id="502025.Hoch_4993"/>
<keyword evidence="1" id="KW-0472">Membrane</keyword>
<keyword evidence="1" id="KW-0812">Transmembrane</keyword>
<evidence type="ECO:0000313" key="3">
    <source>
        <dbReference type="EMBL" id="ACY17482.1"/>
    </source>
</evidence>
<dbReference type="EMBL" id="CP001804">
    <property type="protein sequence ID" value="ACY17482.1"/>
    <property type="molecule type" value="Genomic_DNA"/>
</dbReference>
<dbReference type="Proteomes" id="UP000001880">
    <property type="component" value="Chromosome"/>
</dbReference>
<sequence length="221" mass="24494">MSAALGGGLHPRMAGLGPGRALRLFARATSARLLAFTLLGALLWRARCGPPSLGDAAVALALLLLQPLTEWVLHIAVLHWRPRRWCGLRVDFRLARAHRAHHAAPHDPTWWFMPLGSAAVGCALLLALALALLPQALAASAVASAAALALAYEWTHFLCHASYRPGGRWLRSRVRHHRLHHFKHERYWLGVTFHAGDWLLRTCPDPRRVETSSRCRDLGAR</sequence>
<dbReference type="eggNOG" id="COG3000">
    <property type="taxonomic scope" value="Bacteria"/>
</dbReference>
<name>D0LVC1_HALO1</name>
<feature type="transmembrane region" description="Helical" evidence="1">
    <location>
        <begin position="139"/>
        <end position="163"/>
    </location>
</feature>
<keyword evidence="1" id="KW-1133">Transmembrane helix</keyword>
<keyword evidence="4" id="KW-1185">Reference proteome</keyword>
<proteinExistence type="predicted"/>
<dbReference type="GO" id="GO:0008610">
    <property type="term" value="P:lipid biosynthetic process"/>
    <property type="evidence" value="ECO:0007669"/>
    <property type="project" value="InterPro"/>
</dbReference>
<feature type="transmembrane region" description="Helical" evidence="1">
    <location>
        <begin position="58"/>
        <end position="80"/>
    </location>
</feature>
<accession>D0LVC1</accession>
<evidence type="ECO:0000256" key="1">
    <source>
        <dbReference type="SAM" id="Phobius"/>
    </source>
</evidence>
<dbReference type="Pfam" id="PF04116">
    <property type="entry name" value="FA_hydroxylase"/>
    <property type="match status" value="1"/>
</dbReference>
<organism evidence="3 4">
    <name type="scientific">Haliangium ochraceum (strain DSM 14365 / JCM 11303 / SMP-2)</name>
    <dbReference type="NCBI Taxonomy" id="502025"/>
    <lineage>
        <taxon>Bacteria</taxon>
        <taxon>Pseudomonadati</taxon>
        <taxon>Myxococcota</taxon>
        <taxon>Polyangia</taxon>
        <taxon>Haliangiales</taxon>
        <taxon>Kofleriaceae</taxon>
        <taxon>Haliangium</taxon>
    </lineage>
</organism>
<dbReference type="OrthoDB" id="9795692at2"/>
<dbReference type="GO" id="GO:0016491">
    <property type="term" value="F:oxidoreductase activity"/>
    <property type="evidence" value="ECO:0007669"/>
    <property type="project" value="InterPro"/>
</dbReference>
<feature type="domain" description="Fatty acid hydroxylase" evidence="2">
    <location>
        <begin position="60"/>
        <end position="202"/>
    </location>
</feature>
<dbReference type="KEGG" id="hoh:Hoch_4993"/>
<dbReference type="RefSeq" id="WP_012830074.1">
    <property type="nucleotide sequence ID" value="NC_013440.1"/>
</dbReference>
<dbReference type="HOGENOM" id="CLU_034756_3_1_7"/>
<protein>
    <submittedName>
        <fullName evidence="3">Fatty acid hydroxylase</fullName>
    </submittedName>
</protein>
<evidence type="ECO:0000313" key="4">
    <source>
        <dbReference type="Proteomes" id="UP000001880"/>
    </source>
</evidence>
<dbReference type="InterPro" id="IPR006694">
    <property type="entry name" value="Fatty_acid_hydroxylase"/>
</dbReference>